<dbReference type="InterPro" id="IPR007010">
    <property type="entry name" value="PolA_pol_RNA-bd_dom"/>
</dbReference>
<reference evidence="20" key="2">
    <citation type="submission" date="2025-09" db="UniProtKB">
        <authorList>
            <consortium name="Ensembl"/>
        </authorList>
    </citation>
    <scope>IDENTIFICATION</scope>
</reference>
<evidence type="ECO:0000256" key="15">
    <source>
        <dbReference type="ARBA" id="ARBA00048830"/>
    </source>
</evidence>
<dbReference type="InterPro" id="IPR007012">
    <property type="entry name" value="PolA_pol_cen_dom"/>
</dbReference>
<dbReference type="Pfam" id="PF04926">
    <property type="entry name" value="PAP_RNA-bind"/>
    <property type="match status" value="1"/>
</dbReference>
<evidence type="ECO:0000256" key="2">
    <source>
        <dbReference type="ARBA" id="ARBA00001946"/>
    </source>
</evidence>
<dbReference type="Gene3D" id="1.10.1410.10">
    <property type="match status" value="1"/>
</dbReference>
<feature type="compositionally biased region" description="Low complexity" evidence="16">
    <location>
        <begin position="509"/>
        <end position="532"/>
    </location>
</feature>
<dbReference type="Ensembl" id="ENSMLET00000054304.1">
    <property type="protein sequence ID" value="ENSMLEP00000030739.1"/>
    <property type="gene ID" value="ENSMLEG00000039462.1"/>
</dbReference>
<dbReference type="Pfam" id="PF04928">
    <property type="entry name" value="PAP_central"/>
    <property type="match status" value="1"/>
</dbReference>
<organism evidence="20 21">
    <name type="scientific">Mandrillus leucophaeus</name>
    <name type="common">Drill</name>
    <name type="synonym">Papio leucophaeus</name>
    <dbReference type="NCBI Taxonomy" id="9568"/>
    <lineage>
        <taxon>Eukaryota</taxon>
        <taxon>Metazoa</taxon>
        <taxon>Chordata</taxon>
        <taxon>Craniata</taxon>
        <taxon>Vertebrata</taxon>
        <taxon>Euteleostomi</taxon>
        <taxon>Mammalia</taxon>
        <taxon>Eutheria</taxon>
        <taxon>Euarchontoglires</taxon>
        <taxon>Primates</taxon>
        <taxon>Haplorrhini</taxon>
        <taxon>Catarrhini</taxon>
        <taxon>Cercopithecidae</taxon>
        <taxon>Cercopithecinae</taxon>
        <taxon>Mandrillus</taxon>
    </lineage>
</organism>
<sequence length="714" mass="80048">MKEMSANTVLDNQCQQKHYGITSPISLACPKEIDHIYTQKLIDAMKPFGVFEDEEELNHRLVVLGKLNNLVKEWISDVSESKNLPPSVVATVGGKIFTFGSYRLGVHTKGADIDALCVAPRHVERSDFFQSFFEKLKHQDGIRNLRAVEDAFVPVIKFEFDGIEIDLVFARLAIQTISDNLDLRDDSRLRSLDIRCIRSLNGCRVTDEILHLVPNKETFRLTLRAVKLWAKRRGIYSNMLGFLGGVSWAMLVARTCQLYPNAAASTLVHKFFLVFSKWEWPNPVLLKQPEESNLNLPVWDPRVNPSDRYHLMPIITPAYPQQNSTYNVSTSTRTVMVEEFKQGLAVTDEILQGKSDWSKLLEPPNFFQKYRHYIVLTASASTEENHLEWVGLVESKIRVLVGNLERNEFITLAHVNPQSFPGNKEHHKDNNYVSMWFLGIIFRRVENAESVNIDLTYDIQSFTDTVYRQANNINMLKEGMKIEATHVKKKQLHHYLPAEILQKKKKQSLSDVSRSSSGLQSKRSSLDSSCLDSSRDTDNGTPFNSPASKSDSLSVGETERNSAEPAAVIVEKPLSVPPAQGLSIPVIGAKVDSTVKAVSPPAVCTIPTVVGRNVIPRITTPHNPAQGQPHLNGMSNITKTVTPKRAHSPSIDGTPKRLKDIEKDAIGGESMPIPTIDTSRKKRLPSKELPDSSSPVPANNIRVIKNSIRLTLNR</sequence>
<dbReference type="PANTHER" id="PTHR10682">
    <property type="entry name" value="POLY A POLYMERASE"/>
    <property type="match status" value="1"/>
</dbReference>
<dbReference type="AlphaFoldDB" id="A0A2K5ZSE6"/>
<dbReference type="EC" id="2.7.7.19" evidence="5"/>
<accession>A0A2K5ZSE6</accession>
<name>A0A2K5ZSE6_MANLE</name>
<evidence type="ECO:0000259" key="19">
    <source>
        <dbReference type="Pfam" id="PF20750"/>
    </source>
</evidence>
<keyword evidence="14" id="KW-0539">Nucleus</keyword>
<dbReference type="InterPro" id="IPR048840">
    <property type="entry name" value="PolA_pol_NTPase"/>
</dbReference>
<comment type="similarity">
    <text evidence="4">Belongs to the poly(A) polymerase family.</text>
</comment>
<dbReference type="InterPro" id="IPR011068">
    <property type="entry name" value="NuclTrfase_I-like_C"/>
</dbReference>
<evidence type="ECO:0000256" key="7">
    <source>
        <dbReference type="ARBA" id="ARBA00022679"/>
    </source>
</evidence>
<dbReference type="Proteomes" id="UP000233140">
    <property type="component" value="Unassembled WGS sequence"/>
</dbReference>
<comment type="catalytic activity">
    <reaction evidence="15">
        <text>RNA(n) + ATP = RNA(n)-3'-adenine ribonucleotide + diphosphate</text>
        <dbReference type="Rhea" id="RHEA:11332"/>
        <dbReference type="Rhea" id="RHEA-COMP:14527"/>
        <dbReference type="Rhea" id="RHEA-COMP:17347"/>
        <dbReference type="ChEBI" id="CHEBI:30616"/>
        <dbReference type="ChEBI" id="CHEBI:33019"/>
        <dbReference type="ChEBI" id="CHEBI:140395"/>
        <dbReference type="ChEBI" id="CHEBI:173115"/>
        <dbReference type="EC" id="2.7.7.19"/>
    </reaction>
</comment>
<proteinExistence type="inferred from homology"/>
<dbReference type="InterPro" id="IPR043519">
    <property type="entry name" value="NT_sf"/>
</dbReference>
<dbReference type="PANTHER" id="PTHR10682:SF6">
    <property type="entry name" value="POLY(A) POLYMERASE GAMMA"/>
    <property type="match status" value="1"/>
</dbReference>
<evidence type="ECO:0000256" key="14">
    <source>
        <dbReference type="ARBA" id="ARBA00023242"/>
    </source>
</evidence>
<dbReference type="SUPFAM" id="SSF55003">
    <property type="entry name" value="PAP/Archaeal CCA-adding enzyme, C-terminal domain"/>
    <property type="match status" value="1"/>
</dbReference>
<keyword evidence="9" id="KW-0547">Nucleotide-binding</keyword>
<dbReference type="GO" id="GO:0003723">
    <property type="term" value="F:RNA binding"/>
    <property type="evidence" value="ECO:0007669"/>
    <property type="project" value="UniProtKB-KW"/>
</dbReference>
<dbReference type="CDD" id="cd05402">
    <property type="entry name" value="NT_PAP_TUTase"/>
    <property type="match status" value="1"/>
</dbReference>
<keyword evidence="7" id="KW-0808">Transferase</keyword>
<dbReference type="Gene3D" id="3.30.460.10">
    <property type="entry name" value="Beta Polymerase, domain 2"/>
    <property type="match status" value="1"/>
</dbReference>
<dbReference type="OMA" id="WEGWIES"/>
<keyword evidence="13" id="KW-0464">Manganese</keyword>
<comment type="subcellular location">
    <subcellularLocation>
        <location evidence="3">Nucleus</location>
    </subcellularLocation>
</comment>
<dbReference type="PROSITE" id="PS51257">
    <property type="entry name" value="PROKAR_LIPOPROTEIN"/>
    <property type="match status" value="1"/>
</dbReference>
<evidence type="ECO:0000256" key="13">
    <source>
        <dbReference type="ARBA" id="ARBA00023211"/>
    </source>
</evidence>
<evidence type="ECO:0000256" key="12">
    <source>
        <dbReference type="ARBA" id="ARBA00022884"/>
    </source>
</evidence>
<feature type="compositionally biased region" description="Polar residues" evidence="16">
    <location>
        <begin position="539"/>
        <end position="555"/>
    </location>
</feature>
<dbReference type="GO" id="GO:0046872">
    <property type="term" value="F:metal ion binding"/>
    <property type="evidence" value="ECO:0007669"/>
    <property type="project" value="UniProtKB-KW"/>
</dbReference>
<reference evidence="20" key="1">
    <citation type="submission" date="2025-08" db="UniProtKB">
        <authorList>
            <consortium name="Ensembl"/>
        </authorList>
    </citation>
    <scope>IDENTIFICATION</scope>
</reference>
<evidence type="ECO:0000256" key="6">
    <source>
        <dbReference type="ARBA" id="ARBA00022664"/>
    </source>
</evidence>
<feature type="region of interest" description="Disordered" evidence="16">
    <location>
        <begin position="667"/>
        <end position="698"/>
    </location>
</feature>
<dbReference type="GO" id="GO:0005634">
    <property type="term" value="C:nucleus"/>
    <property type="evidence" value="ECO:0007669"/>
    <property type="project" value="UniProtKB-SubCell"/>
</dbReference>
<evidence type="ECO:0000313" key="21">
    <source>
        <dbReference type="Proteomes" id="UP000233140"/>
    </source>
</evidence>
<feature type="domain" description="Poly(A) polymerase RNA-binding" evidence="17">
    <location>
        <begin position="365"/>
        <end position="430"/>
    </location>
</feature>
<dbReference type="GO" id="GO:0005524">
    <property type="term" value="F:ATP binding"/>
    <property type="evidence" value="ECO:0007669"/>
    <property type="project" value="UniProtKB-KW"/>
</dbReference>
<dbReference type="FunFam" id="1.10.1410.10:FF:000001">
    <property type="entry name" value="Putative poly(A) polymerase gamma"/>
    <property type="match status" value="1"/>
</dbReference>
<keyword evidence="10" id="KW-0067">ATP-binding</keyword>
<evidence type="ECO:0000256" key="9">
    <source>
        <dbReference type="ARBA" id="ARBA00022741"/>
    </source>
</evidence>
<evidence type="ECO:0000256" key="3">
    <source>
        <dbReference type="ARBA" id="ARBA00004123"/>
    </source>
</evidence>
<evidence type="ECO:0000259" key="17">
    <source>
        <dbReference type="Pfam" id="PF04926"/>
    </source>
</evidence>
<keyword evidence="21" id="KW-1185">Reference proteome</keyword>
<protein>
    <recommendedName>
        <fullName evidence="5">polynucleotide adenylyltransferase</fullName>
        <ecNumber evidence="5">2.7.7.19</ecNumber>
    </recommendedName>
</protein>
<dbReference type="SUPFAM" id="SSF81301">
    <property type="entry name" value="Nucleotidyltransferase"/>
    <property type="match status" value="1"/>
</dbReference>
<evidence type="ECO:0000256" key="10">
    <source>
        <dbReference type="ARBA" id="ARBA00022840"/>
    </source>
</evidence>
<evidence type="ECO:0000256" key="5">
    <source>
        <dbReference type="ARBA" id="ARBA00012388"/>
    </source>
</evidence>
<keyword evidence="11" id="KW-0460">Magnesium</keyword>
<keyword evidence="8" id="KW-0479">Metal-binding</keyword>
<comment type="cofactor">
    <cofactor evidence="2">
        <name>Mg(2+)</name>
        <dbReference type="ChEBI" id="CHEBI:18420"/>
    </cofactor>
</comment>
<evidence type="ECO:0000313" key="20">
    <source>
        <dbReference type="Ensembl" id="ENSMLEP00000030739.1"/>
    </source>
</evidence>
<dbReference type="GO" id="GO:1990817">
    <property type="term" value="F:poly(A) RNA polymerase activity"/>
    <property type="evidence" value="ECO:0007669"/>
    <property type="project" value="UniProtKB-EC"/>
</dbReference>
<feature type="domain" description="Poly(A) polymerase nucleotidyltransferase" evidence="19">
    <location>
        <begin position="20"/>
        <end position="213"/>
    </location>
</feature>
<dbReference type="Pfam" id="PF20750">
    <property type="entry name" value="PAP_NTPase"/>
    <property type="match status" value="1"/>
</dbReference>
<dbReference type="GO" id="GO:0031123">
    <property type="term" value="P:RNA 3'-end processing"/>
    <property type="evidence" value="ECO:0007669"/>
    <property type="project" value="InterPro"/>
</dbReference>
<evidence type="ECO:0000256" key="4">
    <source>
        <dbReference type="ARBA" id="ARBA00010912"/>
    </source>
</evidence>
<evidence type="ECO:0000259" key="18">
    <source>
        <dbReference type="Pfam" id="PF04928"/>
    </source>
</evidence>
<dbReference type="GO" id="GO:0006397">
    <property type="term" value="P:mRNA processing"/>
    <property type="evidence" value="ECO:0007669"/>
    <property type="project" value="UniProtKB-KW"/>
</dbReference>
<keyword evidence="6" id="KW-0507">mRNA processing</keyword>
<comment type="cofactor">
    <cofactor evidence="1">
        <name>Mn(2+)</name>
        <dbReference type="ChEBI" id="CHEBI:29035"/>
    </cofactor>
</comment>
<gene>
    <name evidence="20" type="primary">PAPOLG</name>
</gene>
<dbReference type="GeneTree" id="ENSGT00940000156467"/>
<dbReference type="SUPFAM" id="SSF81631">
    <property type="entry name" value="PAP/OAS1 substrate-binding domain"/>
    <property type="match status" value="1"/>
</dbReference>
<dbReference type="Gene3D" id="3.30.70.590">
    <property type="entry name" value="Poly(A) polymerase predicted RNA binding domain"/>
    <property type="match status" value="1"/>
</dbReference>
<evidence type="ECO:0000256" key="1">
    <source>
        <dbReference type="ARBA" id="ARBA00001936"/>
    </source>
</evidence>
<dbReference type="FunFam" id="3.30.460.10:FF:000002">
    <property type="entry name" value="Poly(A) polymerase alpha, putative"/>
    <property type="match status" value="1"/>
</dbReference>
<dbReference type="FunFam" id="3.30.70.590:FF:000001">
    <property type="entry name" value="Putative poly(A) polymerase gamma"/>
    <property type="match status" value="1"/>
</dbReference>
<keyword evidence="12" id="KW-0694">RNA-binding</keyword>
<evidence type="ECO:0000256" key="11">
    <source>
        <dbReference type="ARBA" id="ARBA00022842"/>
    </source>
</evidence>
<evidence type="ECO:0000256" key="16">
    <source>
        <dbReference type="SAM" id="MobiDB-lite"/>
    </source>
</evidence>
<feature type="region of interest" description="Disordered" evidence="16">
    <location>
        <begin position="506"/>
        <end position="560"/>
    </location>
</feature>
<evidence type="ECO:0000256" key="8">
    <source>
        <dbReference type="ARBA" id="ARBA00022723"/>
    </source>
</evidence>
<feature type="domain" description="Poly(A) polymerase central" evidence="18">
    <location>
        <begin position="218"/>
        <end position="362"/>
    </location>
</feature>